<keyword evidence="1" id="KW-1133">Transmembrane helix</keyword>
<dbReference type="VEuPathDB" id="AmoebaDB:EHI5A_013980"/>
<dbReference type="GO" id="GO:0016020">
    <property type="term" value="C:membrane"/>
    <property type="evidence" value="ECO:0007669"/>
    <property type="project" value="TreeGrafter"/>
</dbReference>
<dbReference type="VEuPathDB" id="AmoebaDB:EHI_131130"/>
<feature type="transmembrane region" description="Helical" evidence="1">
    <location>
        <begin position="62"/>
        <end position="82"/>
    </location>
</feature>
<accession>A0A5K1U6T6</accession>
<dbReference type="PANTHER" id="PTHR13146:SF7">
    <property type="entry name" value="INTEGRAL MEMBRANE PROTEIN DUF6 DOMAIN CONTAINING PROTEIN"/>
    <property type="match status" value="1"/>
</dbReference>
<dbReference type="VEuPathDB" id="AmoebaDB:EHI7A_003810"/>
<dbReference type="OMA" id="MGIFSFC"/>
<evidence type="ECO:0008006" key="5">
    <source>
        <dbReference type="Google" id="ProtNLM"/>
    </source>
</evidence>
<feature type="transmembrane region" description="Helical" evidence="1">
    <location>
        <begin position="354"/>
        <end position="372"/>
    </location>
</feature>
<sequence>MSSKEKISNAFNTFVNKYLVMTSIIVVFLLTGTATTILSKTAYQLKAEGKDNDVHYFIKPLFLNWAMFLGMTLCLILYFIQFHILPLFKKDLKSEKESMTWKGFLLMLIPAFCDFLATYLMNFGLIVVPSSVFQMMRGSIIVFTAILAVFYRKHKMYLFEIIGVIIIVVSLAAIGSAAFCPGAQPDVVETSSGDSSSNTDGPKVYPWYATLIGISLILIAQFLQAFQTILEEQFLHDIKAPVSFIVGLEGLYGLIICSIMMPIMGLDFMPKGLYEDTLDTFIMLGHSPALICITIAYVFSILAFNVTGMMITDYVNAMVRNVMEPMRMITIWICSVFLYYVVDPDIGEKVGWFTFIEVFGFIFLTGGFLLYTRVIKIPKLFKYPSNEEVIIEEKKEEEKEPLLYSN</sequence>
<feature type="transmembrane region" description="Helical" evidence="1">
    <location>
        <begin position="20"/>
        <end position="42"/>
    </location>
</feature>
<dbReference type="Proteomes" id="UP000078387">
    <property type="component" value="Unassembled WGS sequence"/>
</dbReference>
<dbReference type="VEuPathDB" id="AmoebaDB:EHI8A_002190"/>
<reference evidence="3 4" key="2">
    <citation type="submission" date="2016-05" db="EMBL/GenBank/DDBJ databases">
        <title>First whole genome sequencing of Entamoeba histolytica HM1:IMSS-clone-6.</title>
        <authorList>
            <person name="Mukherjee Avik.K."/>
            <person name="Izumyama S."/>
            <person name="Nakada-Tsukui K."/>
            <person name="Nozaki T."/>
        </authorList>
    </citation>
    <scope>NUCLEOTIDE SEQUENCE [LARGE SCALE GENOMIC DNA]</scope>
    <source>
        <strain evidence="3 4">HM1:IMSS clone 6</strain>
    </source>
</reference>
<protein>
    <recommendedName>
        <fullName evidence="5">EamA domain-containing protein</fullName>
    </recommendedName>
</protein>
<reference evidence="2" key="1">
    <citation type="submission" date="2012-06" db="EMBL/GenBank/DDBJ databases">
        <title>Short 5' UTR of Entamoeba genes.</title>
        <authorList>
            <person name="Hiranuka K."/>
            <person name="Kumagai M."/>
            <person name="Wakaguri H."/>
            <person name="Suzuki Y."/>
            <person name="Sugano S."/>
            <person name="Watanabe J."/>
            <person name="Makioka A."/>
        </authorList>
    </citation>
    <scope>NUCLEOTIDE SEQUENCE</scope>
    <source>
        <strain evidence="2">HM-1:IMSS</strain>
    </source>
</reference>
<feature type="transmembrane region" description="Helical" evidence="1">
    <location>
        <begin position="325"/>
        <end position="342"/>
    </location>
</feature>
<accession>S0AVR0</accession>
<dbReference type="EMBL" id="AK420649">
    <property type="protein sequence ID" value="BAN39245.1"/>
    <property type="molecule type" value="mRNA"/>
</dbReference>
<dbReference type="PANTHER" id="PTHR13146">
    <property type="match status" value="1"/>
</dbReference>
<feature type="transmembrane region" description="Helical" evidence="1">
    <location>
        <begin position="158"/>
        <end position="184"/>
    </location>
</feature>
<organism evidence="3 4">
    <name type="scientific">Entamoeba histolytica</name>
    <dbReference type="NCBI Taxonomy" id="5759"/>
    <lineage>
        <taxon>Eukaryota</taxon>
        <taxon>Amoebozoa</taxon>
        <taxon>Evosea</taxon>
        <taxon>Archamoebae</taxon>
        <taxon>Mastigamoebida</taxon>
        <taxon>Entamoebidae</taxon>
        <taxon>Entamoeba</taxon>
    </lineage>
</organism>
<evidence type="ECO:0000313" key="2">
    <source>
        <dbReference type="EMBL" id="BAN39245.1"/>
    </source>
</evidence>
<dbReference type="SUPFAM" id="SSF103481">
    <property type="entry name" value="Multidrug resistance efflux transporter EmrE"/>
    <property type="match status" value="1"/>
</dbReference>
<feature type="transmembrane region" description="Helical" evidence="1">
    <location>
        <begin position="204"/>
        <end position="226"/>
    </location>
</feature>
<dbReference type="VEuPathDB" id="AmoebaDB:KM1_014640"/>
<evidence type="ECO:0000256" key="1">
    <source>
        <dbReference type="SAM" id="Phobius"/>
    </source>
</evidence>
<keyword evidence="1" id="KW-0812">Transmembrane</keyword>
<dbReference type="EMBL" id="BDEQ01000001">
    <property type="protein sequence ID" value="GAT93460.1"/>
    <property type="molecule type" value="Genomic_DNA"/>
</dbReference>
<gene>
    <name evidence="3" type="ORF">CL6EHI_131130</name>
</gene>
<dbReference type="InterPro" id="IPR037185">
    <property type="entry name" value="EmrE-like"/>
</dbReference>
<proteinExistence type="evidence at transcript level"/>
<dbReference type="AlphaFoldDB" id="A0A5K1U6T6"/>
<dbReference type="HOGENOM" id="CLU_025028_1_1_1"/>
<feature type="transmembrane region" description="Helical" evidence="1">
    <location>
        <begin position="103"/>
        <end position="126"/>
    </location>
</feature>
<feature type="transmembrane region" description="Helical" evidence="1">
    <location>
        <begin position="281"/>
        <end position="304"/>
    </location>
</feature>
<evidence type="ECO:0000313" key="4">
    <source>
        <dbReference type="Proteomes" id="UP000078387"/>
    </source>
</evidence>
<name>A0A5K1U6T6_ENTHI</name>
<feature type="transmembrane region" description="Helical" evidence="1">
    <location>
        <begin position="238"/>
        <end position="261"/>
    </location>
</feature>
<feature type="transmembrane region" description="Helical" evidence="1">
    <location>
        <begin position="132"/>
        <end position="151"/>
    </location>
</feature>
<evidence type="ECO:0000313" key="3">
    <source>
        <dbReference type="EMBL" id="GAT93460.1"/>
    </source>
</evidence>
<keyword evidence="1" id="KW-0472">Membrane</keyword>